<dbReference type="PANTHER" id="PTHR21198">
    <property type="entry name" value="GLUTAMATE RACEMASE"/>
    <property type="match status" value="1"/>
</dbReference>
<feature type="binding site" evidence="7">
    <location>
        <begin position="77"/>
        <end position="78"/>
    </location>
    <ligand>
        <name>substrate</name>
    </ligand>
</feature>
<dbReference type="GO" id="GO:0008881">
    <property type="term" value="F:glutamate racemase activity"/>
    <property type="evidence" value="ECO:0007669"/>
    <property type="project" value="UniProtKB-UniRule"/>
</dbReference>
<organism evidence="8 9">
    <name type="scientific">Candidatus Curtissbacteria bacterium RIFCSPHIGHO2_02_FULL_42_15</name>
    <dbReference type="NCBI Taxonomy" id="1797716"/>
    <lineage>
        <taxon>Bacteria</taxon>
        <taxon>Candidatus Curtissiibacteriota</taxon>
    </lineage>
</organism>
<accession>A0A1F5GDS1</accession>
<dbReference type="EC" id="5.1.1.3" evidence="2 7"/>
<dbReference type="HAMAP" id="MF_00258">
    <property type="entry name" value="Glu_racemase"/>
    <property type="match status" value="1"/>
</dbReference>
<protein>
    <recommendedName>
        <fullName evidence="2 7">Glutamate racemase</fullName>
        <ecNumber evidence="2 7">5.1.1.3</ecNumber>
    </recommendedName>
</protein>
<dbReference type="InterPro" id="IPR033134">
    <property type="entry name" value="Asp/Glu_racemase_AS_2"/>
</dbReference>
<comment type="catalytic activity">
    <reaction evidence="1 7">
        <text>L-glutamate = D-glutamate</text>
        <dbReference type="Rhea" id="RHEA:12813"/>
        <dbReference type="ChEBI" id="CHEBI:29985"/>
        <dbReference type="ChEBI" id="CHEBI:29986"/>
        <dbReference type="EC" id="5.1.1.3"/>
    </reaction>
</comment>
<dbReference type="EMBL" id="MFBF01000057">
    <property type="protein sequence ID" value="OGD89990.1"/>
    <property type="molecule type" value="Genomic_DNA"/>
</dbReference>
<dbReference type="InterPro" id="IPR015942">
    <property type="entry name" value="Asp/Glu/hydantoin_racemase"/>
</dbReference>
<name>A0A1F5GDS1_9BACT</name>
<evidence type="ECO:0000256" key="5">
    <source>
        <dbReference type="ARBA" id="ARBA00023235"/>
    </source>
</evidence>
<dbReference type="AlphaFoldDB" id="A0A1F5GDS1"/>
<dbReference type="UniPathway" id="UPA00219"/>
<feature type="active site" description="Proton donor/acceptor" evidence="7">
    <location>
        <position position="76"/>
    </location>
</feature>
<dbReference type="PROSITE" id="PS00924">
    <property type="entry name" value="ASP_GLU_RACEMASE_2"/>
    <property type="match status" value="1"/>
</dbReference>
<dbReference type="SUPFAM" id="SSF53681">
    <property type="entry name" value="Aspartate/glutamate racemase"/>
    <property type="match status" value="2"/>
</dbReference>
<dbReference type="STRING" id="1797716.A3D07_00180"/>
<evidence type="ECO:0000256" key="6">
    <source>
        <dbReference type="ARBA" id="ARBA00023316"/>
    </source>
</evidence>
<dbReference type="NCBIfam" id="TIGR00067">
    <property type="entry name" value="glut_race"/>
    <property type="match status" value="1"/>
</dbReference>
<evidence type="ECO:0000313" key="8">
    <source>
        <dbReference type="EMBL" id="OGD89990.1"/>
    </source>
</evidence>
<proteinExistence type="inferred from homology"/>
<dbReference type="Pfam" id="PF01177">
    <property type="entry name" value="Asp_Glu_race"/>
    <property type="match status" value="1"/>
</dbReference>
<comment type="pathway">
    <text evidence="7">Cell wall biogenesis; peptidoglycan biosynthesis.</text>
</comment>
<comment type="function">
    <text evidence="7">Provides the (R)-glutamate required for cell wall biosynthesis.</text>
</comment>
<feature type="binding site" evidence="7">
    <location>
        <begin position="185"/>
        <end position="186"/>
    </location>
    <ligand>
        <name>substrate</name>
    </ligand>
</feature>
<comment type="similarity">
    <text evidence="7">Belongs to the aspartate/glutamate racemases family.</text>
</comment>
<dbReference type="GO" id="GO:0008360">
    <property type="term" value="P:regulation of cell shape"/>
    <property type="evidence" value="ECO:0007669"/>
    <property type="project" value="UniProtKB-KW"/>
</dbReference>
<keyword evidence="6 7" id="KW-0961">Cell wall biogenesis/degradation</keyword>
<keyword evidence="3 7" id="KW-0133">Cell shape</keyword>
<evidence type="ECO:0000256" key="3">
    <source>
        <dbReference type="ARBA" id="ARBA00022960"/>
    </source>
</evidence>
<evidence type="ECO:0000256" key="4">
    <source>
        <dbReference type="ARBA" id="ARBA00022984"/>
    </source>
</evidence>
<evidence type="ECO:0000256" key="7">
    <source>
        <dbReference type="HAMAP-Rule" id="MF_00258"/>
    </source>
</evidence>
<dbReference type="Gene3D" id="3.40.50.1860">
    <property type="match status" value="2"/>
</dbReference>
<gene>
    <name evidence="7" type="primary">murI</name>
    <name evidence="8" type="ORF">A3D07_00180</name>
</gene>
<evidence type="ECO:0000313" key="9">
    <source>
        <dbReference type="Proteomes" id="UP000177124"/>
    </source>
</evidence>
<dbReference type="PANTHER" id="PTHR21198:SF3">
    <property type="entry name" value="GLUTAMATE RACEMASE"/>
    <property type="match status" value="1"/>
</dbReference>
<sequence length="262" mass="29209">MNFQKNNKIGLFDSGVGGLSVFVEVKKLLPDMEYFFLADQAHVPYGRKTQKELQDLSARIVKFLLKSDIGILVVACNTATCYALDYLRQVFKIPIIGVVPALKPAAKLTKNNKIAVMSTPATAKSTYLKNLAKKFAKDKEVMLLGCKGLEDAVETLDRKTIKTLLDEYTKDVRDFGADTVVLGCTHYPFLKTEIKIRVGSGIQILDSGRAIAKRTSQLLKDREGRTKSKAIETFYTTGNPQKFSQIASQLLKYKVNSQFARI</sequence>
<dbReference type="GO" id="GO:0009252">
    <property type="term" value="P:peptidoglycan biosynthetic process"/>
    <property type="evidence" value="ECO:0007669"/>
    <property type="project" value="UniProtKB-UniRule"/>
</dbReference>
<reference evidence="8 9" key="1">
    <citation type="journal article" date="2016" name="Nat. Commun.">
        <title>Thousands of microbial genomes shed light on interconnected biogeochemical processes in an aquifer system.</title>
        <authorList>
            <person name="Anantharaman K."/>
            <person name="Brown C.T."/>
            <person name="Hug L.A."/>
            <person name="Sharon I."/>
            <person name="Castelle C.J."/>
            <person name="Probst A.J."/>
            <person name="Thomas B.C."/>
            <person name="Singh A."/>
            <person name="Wilkins M.J."/>
            <person name="Karaoz U."/>
            <person name="Brodie E.L."/>
            <person name="Williams K.H."/>
            <person name="Hubbard S.S."/>
            <person name="Banfield J.F."/>
        </authorList>
    </citation>
    <scope>NUCLEOTIDE SEQUENCE [LARGE SCALE GENOMIC DNA]</scope>
</reference>
<dbReference type="InterPro" id="IPR001920">
    <property type="entry name" value="Asp/Glu_race"/>
</dbReference>
<feature type="binding site" evidence="7">
    <location>
        <begin position="45"/>
        <end position="46"/>
    </location>
    <ligand>
        <name>substrate</name>
    </ligand>
</feature>
<dbReference type="GO" id="GO:0071555">
    <property type="term" value="P:cell wall organization"/>
    <property type="evidence" value="ECO:0007669"/>
    <property type="project" value="UniProtKB-KW"/>
</dbReference>
<dbReference type="Proteomes" id="UP000177124">
    <property type="component" value="Unassembled WGS sequence"/>
</dbReference>
<comment type="caution">
    <text evidence="8">The sequence shown here is derived from an EMBL/GenBank/DDBJ whole genome shotgun (WGS) entry which is preliminary data.</text>
</comment>
<feature type="binding site" evidence="7">
    <location>
        <begin position="13"/>
        <end position="14"/>
    </location>
    <ligand>
        <name>substrate</name>
    </ligand>
</feature>
<keyword evidence="4 7" id="KW-0573">Peptidoglycan synthesis</keyword>
<evidence type="ECO:0000256" key="2">
    <source>
        <dbReference type="ARBA" id="ARBA00013090"/>
    </source>
</evidence>
<keyword evidence="5 7" id="KW-0413">Isomerase</keyword>
<evidence type="ECO:0000256" key="1">
    <source>
        <dbReference type="ARBA" id="ARBA00001602"/>
    </source>
</evidence>
<feature type="active site" description="Proton donor/acceptor" evidence="7">
    <location>
        <position position="184"/>
    </location>
</feature>
<dbReference type="InterPro" id="IPR004391">
    <property type="entry name" value="Glu_race"/>
</dbReference>